<reference evidence="1 2" key="1">
    <citation type="journal article" date="2007" name="Nature">
        <title>Evolution of genes and genomes on the Drosophila phylogeny.</title>
        <authorList>
            <consortium name="Drosophila 12 Genomes Consortium"/>
            <person name="Clark A.G."/>
            <person name="Eisen M.B."/>
            <person name="Smith D.R."/>
            <person name="Bergman C.M."/>
            <person name="Oliver B."/>
            <person name="Markow T.A."/>
            <person name="Kaufman T.C."/>
            <person name="Kellis M."/>
            <person name="Gelbart W."/>
            <person name="Iyer V.N."/>
            <person name="Pollard D.A."/>
            <person name="Sackton T.B."/>
            <person name="Larracuente A.M."/>
            <person name="Singh N.D."/>
            <person name="Abad J.P."/>
            <person name="Abt D.N."/>
            <person name="Adryan B."/>
            <person name="Aguade M."/>
            <person name="Akashi H."/>
            <person name="Anderson W.W."/>
            <person name="Aquadro C.F."/>
            <person name="Ardell D.H."/>
            <person name="Arguello R."/>
            <person name="Artieri C.G."/>
            <person name="Barbash D.A."/>
            <person name="Barker D."/>
            <person name="Barsanti P."/>
            <person name="Batterham P."/>
            <person name="Batzoglou S."/>
            <person name="Begun D."/>
            <person name="Bhutkar A."/>
            <person name="Blanco E."/>
            <person name="Bosak S.A."/>
            <person name="Bradley R.K."/>
            <person name="Brand A.D."/>
            <person name="Brent M.R."/>
            <person name="Brooks A.N."/>
            <person name="Brown R.H."/>
            <person name="Butlin R.K."/>
            <person name="Caggese C."/>
            <person name="Calvi B.R."/>
            <person name="Bernardo de Carvalho A."/>
            <person name="Caspi A."/>
            <person name="Castrezana S."/>
            <person name="Celniker S.E."/>
            <person name="Chang J.L."/>
            <person name="Chapple C."/>
            <person name="Chatterji S."/>
            <person name="Chinwalla A."/>
            <person name="Civetta A."/>
            <person name="Clifton S.W."/>
            <person name="Comeron J.M."/>
            <person name="Costello J.C."/>
            <person name="Coyne J.A."/>
            <person name="Daub J."/>
            <person name="David R.G."/>
            <person name="Delcher A.L."/>
            <person name="Delehaunty K."/>
            <person name="Do C.B."/>
            <person name="Ebling H."/>
            <person name="Edwards K."/>
            <person name="Eickbush T."/>
            <person name="Evans J.D."/>
            <person name="Filipski A."/>
            <person name="Findeiss S."/>
            <person name="Freyhult E."/>
            <person name="Fulton L."/>
            <person name="Fulton R."/>
            <person name="Garcia A.C."/>
            <person name="Gardiner A."/>
            <person name="Garfield D.A."/>
            <person name="Garvin B.E."/>
            <person name="Gibson G."/>
            <person name="Gilbert D."/>
            <person name="Gnerre S."/>
            <person name="Godfrey J."/>
            <person name="Good R."/>
            <person name="Gotea V."/>
            <person name="Gravely B."/>
            <person name="Greenberg A.J."/>
            <person name="Griffiths-Jones S."/>
            <person name="Gross S."/>
            <person name="Guigo R."/>
            <person name="Gustafson E.A."/>
            <person name="Haerty W."/>
            <person name="Hahn M.W."/>
            <person name="Halligan D.L."/>
            <person name="Halpern A.L."/>
            <person name="Halter G.M."/>
            <person name="Han M.V."/>
            <person name="Heger A."/>
            <person name="Hillier L."/>
            <person name="Hinrichs A.S."/>
            <person name="Holmes I."/>
            <person name="Hoskins R.A."/>
            <person name="Hubisz M.J."/>
            <person name="Hultmark D."/>
            <person name="Huntley M.A."/>
            <person name="Jaffe D.B."/>
            <person name="Jagadeeshan S."/>
            <person name="Jeck W.R."/>
            <person name="Johnson J."/>
            <person name="Jones C.D."/>
            <person name="Jordan W.C."/>
            <person name="Karpen G.H."/>
            <person name="Kataoka E."/>
            <person name="Keightley P.D."/>
            <person name="Kheradpour P."/>
            <person name="Kirkness E.F."/>
            <person name="Koerich L.B."/>
            <person name="Kristiansen K."/>
            <person name="Kudrna D."/>
            <person name="Kulathinal R.J."/>
            <person name="Kumar S."/>
            <person name="Kwok R."/>
            <person name="Lander E."/>
            <person name="Langley C.H."/>
            <person name="Lapoint R."/>
            <person name="Lazzaro B.P."/>
            <person name="Lee S.J."/>
            <person name="Levesque L."/>
            <person name="Li R."/>
            <person name="Lin C.F."/>
            <person name="Lin M.F."/>
            <person name="Lindblad-Toh K."/>
            <person name="Llopart A."/>
            <person name="Long M."/>
            <person name="Low L."/>
            <person name="Lozovsky E."/>
            <person name="Lu J."/>
            <person name="Luo M."/>
            <person name="Machado C.A."/>
            <person name="Makalowski W."/>
            <person name="Marzo M."/>
            <person name="Matsuda M."/>
            <person name="Matzkin L."/>
            <person name="McAllister B."/>
            <person name="McBride C.S."/>
            <person name="McKernan B."/>
            <person name="McKernan K."/>
            <person name="Mendez-Lago M."/>
            <person name="Minx P."/>
            <person name="Mollenhauer M.U."/>
            <person name="Montooth K."/>
            <person name="Mount S.M."/>
            <person name="Mu X."/>
            <person name="Myers E."/>
            <person name="Negre B."/>
            <person name="Newfeld S."/>
            <person name="Nielsen R."/>
            <person name="Noor M.A."/>
            <person name="O'Grady P."/>
            <person name="Pachter L."/>
            <person name="Papaceit M."/>
            <person name="Parisi M.J."/>
            <person name="Parisi M."/>
            <person name="Parts L."/>
            <person name="Pedersen J.S."/>
            <person name="Pesole G."/>
            <person name="Phillippy A.M."/>
            <person name="Ponting C.P."/>
            <person name="Pop M."/>
            <person name="Porcelli D."/>
            <person name="Powell J.R."/>
            <person name="Prohaska S."/>
            <person name="Pruitt K."/>
            <person name="Puig M."/>
            <person name="Quesneville H."/>
            <person name="Ram K.R."/>
            <person name="Rand D."/>
            <person name="Rasmussen M.D."/>
            <person name="Reed L.K."/>
            <person name="Reenan R."/>
            <person name="Reily A."/>
            <person name="Remington K.A."/>
            <person name="Rieger T.T."/>
            <person name="Ritchie M.G."/>
            <person name="Robin C."/>
            <person name="Rogers Y.H."/>
            <person name="Rohde C."/>
            <person name="Rozas J."/>
            <person name="Rubenfield M.J."/>
            <person name="Ruiz A."/>
            <person name="Russo S."/>
            <person name="Salzberg S.L."/>
            <person name="Sanchez-Gracia A."/>
            <person name="Saranga D.J."/>
            <person name="Sato H."/>
            <person name="Schaeffer S.W."/>
            <person name="Schatz M.C."/>
            <person name="Schlenke T."/>
            <person name="Schwartz R."/>
            <person name="Segarra C."/>
            <person name="Singh R.S."/>
            <person name="Sirot L."/>
            <person name="Sirota M."/>
            <person name="Sisneros N.B."/>
            <person name="Smith C.D."/>
            <person name="Smith T.F."/>
            <person name="Spieth J."/>
            <person name="Stage D.E."/>
            <person name="Stark A."/>
            <person name="Stephan W."/>
            <person name="Strausberg R.L."/>
            <person name="Strempel S."/>
            <person name="Sturgill D."/>
            <person name="Sutton G."/>
            <person name="Sutton G.G."/>
            <person name="Tao W."/>
            <person name="Teichmann S."/>
            <person name="Tobari Y.N."/>
            <person name="Tomimura Y."/>
            <person name="Tsolas J.M."/>
            <person name="Valente V.L."/>
            <person name="Venter E."/>
            <person name="Venter J.C."/>
            <person name="Vicario S."/>
            <person name="Vieira F.G."/>
            <person name="Vilella A.J."/>
            <person name="Villasante A."/>
            <person name="Walenz B."/>
            <person name="Wang J."/>
            <person name="Wasserman M."/>
            <person name="Watts T."/>
            <person name="Wilson D."/>
            <person name="Wilson R.K."/>
            <person name="Wing R.A."/>
            <person name="Wolfner M.F."/>
            <person name="Wong A."/>
            <person name="Wong G.K."/>
            <person name="Wu C.I."/>
            <person name="Wu G."/>
            <person name="Yamamoto D."/>
            <person name="Yang H.P."/>
            <person name="Yang S.P."/>
            <person name="Yorke J.A."/>
            <person name="Yoshida K."/>
            <person name="Zdobnov E."/>
            <person name="Zhang P."/>
            <person name="Zhang Y."/>
            <person name="Zimin A.V."/>
            <person name="Baldwin J."/>
            <person name="Abdouelleil A."/>
            <person name="Abdulkadir J."/>
            <person name="Abebe A."/>
            <person name="Abera B."/>
            <person name="Abreu J."/>
            <person name="Acer S.C."/>
            <person name="Aftuck L."/>
            <person name="Alexander A."/>
            <person name="An P."/>
            <person name="Anderson E."/>
            <person name="Anderson S."/>
            <person name="Arachi H."/>
            <person name="Azer M."/>
            <person name="Bachantsang P."/>
            <person name="Barry A."/>
            <person name="Bayul T."/>
            <person name="Berlin A."/>
            <person name="Bessette D."/>
            <person name="Bloom T."/>
            <person name="Blye J."/>
            <person name="Boguslavskiy L."/>
            <person name="Bonnet C."/>
            <person name="Boukhgalter B."/>
            <person name="Bourzgui I."/>
            <person name="Brown A."/>
            <person name="Cahill P."/>
            <person name="Channer S."/>
            <person name="Cheshatsang Y."/>
            <person name="Chuda L."/>
            <person name="Citroen M."/>
            <person name="Collymore A."/>
            <person name="Cooke P."/>
            <person name="Costello M."/>
            <person name="D'Aco K."/>
            <person name="Daza R."/>
            <person name="De Haan G."/>
            <person name="DeGray S."/>
            <person name="DeMaso C."/>
            <person name="Dhargay N."/>
            <person name="Dooley K."/>
            <person name="Dooley E."/>
            <person name="Doricent M."/>
            <person name="Dorje P."/>
            <person name="Dorjee K."/>
            <person name="Dupes A."/>
            <person name="Elong R."/>
            <person name="Falk J."/>
            <person name="Farina A."/>
            <person name="Faro S."/>
            <person name="Ferguson D."/>
            <person name="Fisher S."/>
            <person name="Foley C.D."/>
            <person name="Franke A."/>
            <person name="Friedrich D."/>
            <person name="Gadbois L."/>
            <person name="Gearin G."/>
            <person name="Gearin C.R."/>
            <person name="Giannoukos G."/>
            <person name="Goode T."/>
            <person name="Graham J."/>
            <person name="Grandbois E."/>
            <person name="Grewal S."/>
            <person name="Gyaltsen K."/>
            <person name="Hafez N."/>
            <person name="Hagos B."/>
            <person name="Hall J."/>
            <person name="Henson C."/>
            <person name="Hollinger A."/>
            <person name="Honan T."/>
            <person name="Huard M.D."/>
            <person name="Hughes L."/>
            <person name="Hurhula B."/>
            <person name="Husby M.E."/>
            <person name="Kamat A."/>
            <person name="Kanga B."/>
            <person name="Kashin S."/>
            <person name="Khazanovich D."/>
            <person name="Kisner P."/>
            <person name="Lance K."/>
            <person name="Lara M."/>
            <person name="Lee W."/>
            <person name="Lennon N."/>
            <person name="Letendre F."/>
            <person name="LeVine R."/>
            <person name="Lipovsky A."/>
            <person name="Liu X."/>
            <person name="Liu J."/>
            <person name="Liu S."/>
            <person name="Lokyitsang T."/>
            <person name="Lokyitsang Y."/>
            <person name="Lubonja R."/>
            <person name="Lui A."/>
            <person name="MacDonald P."/>
            <person name="Magnisalis V."/>
            <person name="Maru K."/>
            <person name="Matthews C."/>
            <person name="McCusker W."/>
            <person name="McDonough S."/>
            <person name="Mehta T."/>
            <person name="Meldrim J."/>
            <person name="Meneus L."/>
            <person name="Mihai O."/>
            <person name="Mihalev A."/>
            <person name="Mihova T."/>
            <person name="Mittelman R."/>
            <person name="Mlenga V."/>
            <person name="Montmayeur A."/>
            <person name="Mulrain L."/>
            <person name="Navidi A."/>
            <person name="Naylor J."/>
            <person name="Negash T."/>
            <person name="Nguyen T."/>
            <person name="Nguyen N."/>
            <person name="Nicol R."/>
            <person name="Norbu C."/>
            <person name="Norbu N."/>
            <person name="Novod N."/>
            <person name="O'Neill B."/>
            <person name="Osman S."/>
            <person name="Markiewicz E."/>
            <person name="Oyono O.L."/>
            <person name="Patti C."/>
            <person name="Phunkhang P."/>
            <person name="Pierre F."/>
            <person name="Priest M."/>
            <person name="Raghuraman S."/>
            <person name="Rege F."/>
            <person name="Reyes R."/>
            <person name="Rise C."/>
            <person name="Rogov P."/>
            <person name="Ross K."/>
            <person name="Ryan E."/>
            <person name="Settipalli S."/>
            <person name="Shea T."/>
            <person name="Sherpa N."/>
            <person name="Shi L."/>
            <person name="Shih D."/>
            <person name="Sparrow T."/>
            <person name="Spaulding J."/>
            <person name="Stalker J."/>
            <person name="Stange-Thomann N."/>
            <person name="Stavropoulos S."/>
            <person name="Stone C."/>
            <person name="Strader C."/>
            <person name="Tesfaye S."/>
            <person name="Thomson T."/>
            <person name="Thoulutsang Y."/>
            <person name="Thoulutsang D."/>
            <person name="Topham K."/>
            <person name="Topping I."/>
            <person name="Tsamla T."/>
            <person name="Vassiliev H."/>
            <person name="Vo A."/>
            <person name="Wangchuk T."/>
            <person name="Wangdi T."/>
            <person name="Weiand M."/>
            <person name="Wilkinson J."/>
            <person name="Wilson A."/>
            <person name="Yadav S."/>
            <person name="Young G."/>
            <person name="Yu Q."/>
            <person name="Zembek L."/>
            <person name="Zhong D."/>
            <person name="Zimmer A."/>
            <person name="Zwirko Z."/>
            <person name="Jaffe D.B."/>
            <person name="Alvarez P."/>
            <person name="Brockman W."/>
            <person name="Butler J."/>
            <person name="Chin C."/>
            <person name="Gnerre S."/>
            <person name="Grabherr M."/>
            <person name="Kleber M."/>
            <person name="Mauceli E."/>
            <person name="MacCallum I."/>
        </authorList>
    </citation>
    <scope>NUCLEOTIDE SEQUENCE [LARGE SCALE GENOMIC DNA]</scope>
    <source>
        <strain evidence="2">Tai18E2 / Tucson 14021-0261.01</strain>
    </source>
</reference>
<reference evidence="1 2" key="2">
    <citation type="journal article" date="2007" name="PLoS Biol.">
        <title>Principles of genome evolution in the Drosophila melanogaster species group.</title>
        <authorList>
            <person name="Ranz J.M."/>
            <person name="Maurin D."/>
            <person name="Chan Y.S."/>
            <person name="von Grotthuss M."/>
            <person name="Hillier L.W."/>
            <person name="Roote J."/>
            <person name="Ashburner M."/>
            <person name="Bergman C.M."/>
        </authorList>
    </citation>
    <scope>NUCLEOTIDE SEQUENCE [LARGE SCALE GENOMIC DNA]</scope>
    <source>
        <strain evidence="2">Tai18E2 / Tucson 14021-0261.01</strain>
    </source>
</reference>
<keyword evidence="2" id="KW-1185">Reference proteome</keyword>
<gene>
    <name evidence="1" type="primary">Dyak\GE28971</name>
    <name evidence="1" type="synonym">GE28971</name>
    <name evidence="1" type="ORF">Dyak_GE28971</name>
</gene>
<organism evidence="1 2">
    <name type="scientific">Drosophila yakuba</name>
    <name type="common">Fruit fly</name>
    <dbReference type="NCBI Taxonomy" id="7245"/>
    <lineage>
        <taxon>Eukaryota</taxon>
        <taxon>Metazoa</taxon>
        <taxon>Ecdysozoa</taxon>
        <taxon>Arthropoda</taxon>
        <taxon>Hexapoda</taxon>
        <taxon>Insecta</taxon>
        <taxon>Pterygota</taxon>
        <taxon>Neoptera</taxon>
        <taxon>Endopterygota</taxon>
        <taxon>Diptera</taxon>
        <taxon>Brachycera</taxon>
        <taxon>Muscomorpha</taxon>
        <taxon>Ephydroidea</taxon>
        <taxon>Drosophilidae</taxon>
        <taxon>Drosophila</taxon>
        <taxon>Sophophora</taxon>
    </lineage>
</organism>
<proteinExistence type="predicted"/>
<evidence type="ECO:0000313" key="1">
    <source>
        <dbReference type="EMBL" id="KRJ97575.1"/>
    </source>
</evidence>
<protein>
    <submittedName>
        <fullName evidence="1">Uncharacterized protein</fullName>
    </submittedName>
</protein>
<dbReference type="EMBL" id="CM000157">
    <property type="protein sequence ID" value="KRJ97575.1"/>
    <property type="molecule type" value="Genomic_DNA"/>
</dbReference>
<sequence>MYVSASAIRPRLQVKNLLLNFKMFAIGHVGTTGVSSTWRLKAGLCARKPIKMANGIVRPQT</sequence>
<accession>A0A0R1DJV0</accession>
<name>A0A0R1DJV0_DROYA</name>
<dbReference type="Proteomes" id="UP000002282">
    <property type="component" value="Chromosome 2L"/>
</dbReference>
<dbReference type="KEGG" id="dya:Dyak_GE28971"/>
<evidence type="ECO:0000313" key="2">
    <source>
        <dbReference type="Proteomes" id="UP000002282"/>
    </source>
</evidence>
<dbReference type="AlphaFoldDB" id="A0A0R1DJV0"/>